<feature type="transmembrane region" description="Helical" evidence="8">
    <location>
        <begin position="373"/>
        <end position="394"/>
    </location>
</feature>
<accession>A0A3L7JF55</accession>
<evidence type="ECO:0000256" key="5">
    <source>
        <dbReference type="ARBA" id="ARBA00022989"/>
    </source>
</evidence>
<name>A0A3L7JF55_9HYPH</name>
<dbReference type="Gene3D" id="1.20.1250.20">
    <property type="entry name" value="MFS general substrate transporter like domains"/>
    <property type="match status" value="1"/>
</dbReference>
<evidence type="ECO:0000256" key="1">
    <source>
        <dbReference type="ARBA" id="ARBA00004651"/>
    </source>
</evidence>
<dbReference type="PANTHER" id="PTHR42718">
    <property type="entry name" value="MAJOR FACILITATOR SUPERFAMILY MULTIDRUG TRANSPORTER MFSC"/>
    <property type="match status" value="1"/>
</dbReference>
<evidence type="ECO:0000256" key="3">
    <source>
        <dbReference type="ARBA" id="ARBA00022475"/>
    </source>
</evidence>
<dbReference type="Proteomes" id="UP000281094">
    <property type="component" value="Unassembled WGS sequence"/>
</dbReference>
<feature type="transmembrane region" description="Helical" evidence="8">
    <location>
        <begin position="29"/>
        <end position="49"/>
    </location>
</feature>
<gene>
    <name evidence="10" type="ORF">D8780_03405</name>
</gene>
<feature type="transmembrane region" description="Helical" evidence="8">
    <location>
        <begin position="180"/>
        <end position="200"/>
    </location>
</feature>
<dbReference type="InterPro" id="IPR011701">
    <property type="entry name" value="MFS"/>
</dbReference>
<feature type="transmembrane region" description="Helical" evidence="8">
    <location>
        <begin position="143"/>
        <end position="168"/>
    </location>
</feature>
<evidence type="ECO:0000256" key="8">
    <source>
        <dbReference type="SAM" id="Phobius"/>
    </source>
</evidence>
<feature type="transmembrane region" description="Helical" evidence="8">
    <location>
        <begin position="84"/>
        <end position="103"/>
    </location>
</feature>
<reference evidence="10 11" key="1">
    <citation type="submission" date="2018-10" db="EMBL/GenBank/DDBJ databases">
        <title>Notoacmeibacter sp. M2BS9Y-3-1, whole genome shotgun sequence.</title>
        <authorList>
            <person name="Tuo L."/>
        </authorList>
    </citation>
    <scope>NUCLEOTIDE SEQUENCE [LARGE SCALE GENOMIC DNA]</scope>
    <source>
        <strain evidence="10 11">M2BS9Y-3-1</strain>
    </source>
</reference>
<comment type="subcellular location">
    <subcellularLocation>
        <location evidence="1">Cell membrane</location>
        <topology evidence="1">Multi-pass membrane protein</topology>
    </subcellularLocation>
</comment>
<feature type="transmembrane region" description="Helical" evidence="8">
    <location>
        <begin position="309"/>
        <end position="328"/>
    </location>
</feature>
<dbReference type="PRINTS" id="PR01036">
    <property type="entry name" value="TCRTETB"/>
</dbReference>
<dbReference type="Pfam" id="PF07690">
    <property type="entry name" value="MFS_1"/>
    <property type="match status" value="1"/>
</dbReference>
<sequence length="477" mass="49482">MEQIDSTVIATALPAIATDIGTRPVALKLALTAYLVSLAIFIPISGWMADRIGSRNIFRIAIGVFILGSLSCAISSSLGQFVGARFLQGMGGAMMTPVARLILVRTTPKDRLVDAMALLTIPALIGPFLGPPLGGFITTYFSWHWIFLINLPIGLAGILLAGIFVPDMRSEDRKPIDRTGFAFAALAASGVIFGLSVISLPALPPLYGIAAVLAGLVAALLYIRHALAAPAPLLDLSLFAIRSYRSSVLGMSLFRVGSGAVPFLMPLLLQLVFGYTPFQSGLITFMGAVGALMVKFVAPAILRRTGFRGALSVTAVVGGALIAIAGFFTETTPVPVILFTLLVGGIFRSLFFTAGNALIFADIDSARAAPATATTSVLQQVSIALGVALGGAILELSTGADGIVTQTSFLIAFLTIGGLSIAAAIPFLLLPKSTGAAVSGHRKYLHVGRDDGNTRPGPAVATSSGRDAPNDDQSRSS</sequence>
<organism evidence="10 11">
    <name type="scientific">Notoacmeibacter ruber</name>
    <dbReference type="NCBI Taxonomy" id="2670375"/>
    <lineage>
        <taxon>Bacteria</taxon>
        <taxon>Pseudomonadati</taxon>
        <taxon>Pseudomonadota</taxon>
        <taxon>Alphaproteobacteria</taxon>
        <taxon>Hyphomicrobiales</taxon>
        <taxon>Notoacmeibacteraceae</taxon>
        <taxon>Notoacmeibacter</taxon>
    </lineage>
</organism>
<dbReference type="GO" id="GO:0005886">
    <property type="term" value="C:plasma membrane"/>
    <property type="evidence" value="ECO:0007669"/>
    <property type="project" value="UniProtKB-SubCell"/>
</dbReference>
<dbReference type="EMBL" id="RCWN01000001">
    <property type="protein sequence ID" value="RLQ89367.1"/>
    <property type="molecule type" value="Genomic_DNA"/>
</dbReference>
<feature type="transmembrane region" description="Helical" evidence="8">
    <location>
        <begin position="206"/>
        <end position="227"/>
    </location>
</feature>
<feature type="transmembrane region" description="Helical" evidence="8">
    <location>
        <begin position="115"/>
        <end position="137"/>
    </location>
</feature>
<keyword evidence="11" id="KW-1185">Reference proteome</keyword>
<evidence type="ECO:0000313" key="11">
    <source>
        <dbReference type="Proteomes" id="UP000281094"/>
    </source>
</evidence>
<dbReference type="GO" id="GO:0022857">
    <property type="term" value="F:transmembrane transporter activity"/>
    <property type="evidence" value="ECO:0007669"/>
    <property type="project" value="InterPro"/>
</dbReference>
<protein>
    <submittedName>
        <fullName evidence="10">MFS transporter</fullName>
    </submittedName>
</protein>
<evidence type="ECO:0000256" key="7">
    <source>
        <dbReference type="SAM" id="MobiDB-lite"/>
    </source>
</evidence>
<dbReference type="PANTHER" id="PTHR42718:SF46">
    <property type="entry name" value="BLR6921 PROTEIN"/>
    <property type="match status" value="1"/>
</dbReference>
<evidence type="ECO:0000256" key="2">
    <source>
        <dbReference type="ARBA" id="ARBA00022448"/>
    </source>
</evidence>
<evidence type="ECO:0000256" key="4">
    <source>
        <dbReference type="ARBA" id="ARBA00022692"/>
    </source>
</evidence>
<feature type="transmembrane region" description="Helical" evidence="8">
    <location>
        <begin position="248"/>
        <end position="269"/>
    </location>
</feature>
<keyword evidence="6 8" id="KW-0472">Membrane</keyword>
<dbReference type="Gene3D" id="1.20.1720.10">
    <property type="entry name" value="Multidrug resistance protein D"/>
    <property type="match status" value="1"/>
</dbReference>
<feature type="transmembrane region" description="Helical" evidence="8">
    <location>
        <begin position="409"/>
        <end position="430"/>
    </location>
</feature>
<feature type="domain" description="Major facilitator superfamily (MFS) profile" evidence="9">
    <location>
        <begin position="1"/>
        <end position="435"/>
    </location>
</feature>
<keyword evidence="4 8" id="KW-0812">Transmembrane</keyword>
<evidence type="ECO:0000259" key="9">
    <source>
        <dbReference type="PROSITE" id="PS50850"/>
    </source>
</evidence>
<dbReference type="SUPFAM" id="SSF103473">
    <property type="entry name" value="MFS general substrate transporter"/>
    <property type="match status" value="1"/>
</dbReference>
<evidence type="ECO:0000256" key="6">
    <source>
        <dbReference type="ARBA" id="ARBA00023136"/>
    </source>
</evidence>
<feature type="transmembrane region" description="Helical" evidence="8">
    <location>
        <begin position="334"/>
        <end position="361"/>
    </location>
</feature>
<feature type="compositionally biased region" description="Basic and acidic residues" evidence="7">
    <location>
        <begin position="468"/>
        <end position="477"/>
    </location>
</feature>
<comment type="caution">
    <text evidence="10">The sequence shown here is derived from an EMBL/GenBank/DDBJ whole genome shotgun (WGS) entry which is preliminary data.</text>
</comment>
<feature type="transmembrane region" description="Helical" evidence="8">
    <location>
        <begin position="281"/>
        <end position="302"/>
    </location>
</feature>
<dbReference type="PROSITE" id="PS50850">
    <property type="entry name" value="MFS"/>
    <property type="match status" value="1"/>
</dbReference>
<feature type="transmembrane region" description="Helical" evidence="8">
    <location>
        <begin position="56"/>
        <end position="78"/>
    </location>
</feature>
<keyword evidence="5 8" id="KW-1133">Transmembrane helix</keyword>
<dbReference type="InterPro" id="IPR020846">
    <property type="entry name" value="MFS_dom"/>
</dbReference>
<evidence type="ECO:0000313" key="10">
    <source>
        <dbReference type="EMBL" id="RLQ89367.1"/>
    </source>
</evidence>
<keyword evidence="3" id="KW-1003">Cell membrane</keyword>
<keyword evidence="2" id="KW-0813">Transport</keyword>
<dbReference type="InterPro" id="IPR036259">
    <property type="entry name" value="MFS_trans_sf"/>
</dbReference>
<dbReference type="AlphaFoldDB" id="A0A3L7JF55"/>
<proteinExistence type="predicted"/>
<feature type="region of interest" description="Disordered" evidence="7">
    <location>
        <begin position="447"/>
        <end position="477"/>
    </location>
</feature>